<protein>
    <submittedName>
        <fullName evidence="2">Uncharacterized protein</fullName>
    </submittedName>
</protein>
<dbReference type="Proteomes" id="UP000515220">
    <property type="component" value="Chromosome"/>
</dbReference>
<dbReference type="AlphaFoldDB" id="A0A6S6PN67"/>
<evidence type="ECO:0000313" key="3">
    <source>
        <dbReference type="Proteomes" id="UP000515220"/>
    </source>
</evidence>
<organism evidence="2 3">
    <name type="scientific">Acetobacter aceti</name>
    <dbReference type="NCBI Taxonomy" id="435"/>
    <lineage>
        <taxon>Bacteria</taxon>
        <taxon>Pseudomonadati</taxon>
        <taxon>Pseudomonadota</taxon>
        <taxon>Alphaproteobacteria</taxon>
        <taxon>Acetobacterales</taxon>
        <taxon>Acetobacteraceae</taxon>
        <taxon>Acetobacter</taxon>
        <taxon>Acetobacter subgen. Acetobacter</taxon>
    </lineage>
</organism>
<keyword evidence="1" id="KW-1133">Transmembrane helix</keyword>
<keyword evidence="1" id="KW-0812">Transmembrane</keyword>
<proteinExistence type="predicted"/>
<keyword evidence="1" id="KW-0472">Membrane</keyword>
<sequence>MPKGLGIDIGNCGFGWSRNPPSIRLWIIAFYIFEHGLGVVVLGYRASLMLERMEKKNG</sequence>
<dbReference type="EMBL" id="AP023326">
    <property type="protein sequence ID" value="BCI68115.1"/>
    <property type="molecule type" value="Genomic_DNA"/>
</dbReference>
<feature type="transmembrane region" description="Helical" evidence="1">
    <location>
        <begin position="23"/>
        <end position="46"/>
    </location>
</feature>
<evidence type="ECO:0000313" key="2">
    <source>
        <dbReference type="EMBL" id="BCI68115.1"/>
    </source>
</evidence>
<reference evidence="2 3" key="1">
    <citation type="submission" date="2020-07" db="EMBL/GenBank/DDBJ databases">
        <title>Complete Genome Sequence of an acetic acid bacterium, Acetobacter aceti JCM20276.</title>
        <authorList>
            <person name="Hirose Y."/>
            <person name="Mihara H."/>
        </authorList>
    </citation>
    <scope>NUCLEOTIDE SEQUENCE [LARGE SCALE GENOMIC DNA]</scope>
    <source>
        <strain evidence="2 3">JCM20276</strain>
    </source>
</reference>
<gene>
    <name evidence="2" type="ORF">AAJCM20276_27390</name>
</gene>
<name>A0A6S6PN67_ACEAC</name>
<accession>A0A6S6PN67</accession>
<evidence type="ECO:0000256" key="1">
    <source>
        <dbReference type="SAM" id="Phobius"/>
    </source>
</evidence>